<dbReference type="PANTHER" id="PTHR30040">
    <property type="entry name" value="THIAMINE BIOSYNTHESIS LIPOPROTEIN APBE"/>
    <property type="match status" value="1"/>
</dbReference>
<evidence type="ECO:0000256" key="4">
    <source>
        <dbReference type="ARBA" id="ARBA00022630"/>
    </source>
</evidence>
<dbReference type="Pfam" id="PF02424">
    <property type="entry name" value="ApbE"/>
    <property type="match status" value="1"/>
</dbReference>
<evidence type="ECO:0000313" key="12">
    <source>
        <dbReference type="Proteomes" id="UP001499974"/>
    </source>
</evidence>
<evidence type="ECO:0000256" key="10">
    <source>
        <dbReference type="ARBA" id="ARBA00048540"/>
    </source>
</evidence>
<accession>A0ABP8XW40</accession>
<dbReference type="Gene3D" id="3.10.520.10">
    <property type="entry name" value="ApbE-like domains"/>
    <property type="match status" value="1"/>
</dbReference>
<evidence type="ECO:0000313" key="11">
    <source>
        <dbReference type="EMBL" id="GAA4715271.1"/>
    </source>
</evidence>
<dbReference type="EMBL" id="BAABKM010000003">
    <property type="protein sequence ID" value="GAA4715271.1"/>
    <property type="molecule type" value="Genomic_DNA"/>
</dbReference>
<keyword evidence="5 11" id="KW-0808">Transferase</keyword>
<dbReference type="EC" id="2.7.1.180" evidence="2"/>
<proteinExistence type="predicted"/>
<comment type="catalytic activity">
    <reaction evidence="10">
        <text>L-threonyl-[protein] + FAD = FMN-L-threonyl-[protein] + AMP + H(+)</text>
        <dbReference type="Rhea" id="RHEA:36847"/>
        <dbReference type="Rhea" id="RHEA-COMP:11060"/>
        <dbReference type="Rhea" id="RHEA-COMP:11061"/>
        <dbReference type="ChEBI" id="CHEBI:15378"/>
        <dbReference type="ChEBI" id="CHEBI:30013"/>
        <dbReference type="ChEBI" id="CHEBI:57692"/>
        <dbReference type="ChEBI" id="CHEBI:74257"/>
        <dbReference type="ChEBI" id="CHEBI:456215"/>
        <dbReference type="EC" id="2.7.1.180"/>
    </reaction>
</comment>
<keyword evidence="4" id="KW-0285">Flavoprotein</keyword>
<gene>
    <name evidence="11" type="ORF">GCM10023349_38420</name>
</gene>
<keyword evidence="12" id="KW-1185">Reference proteome</keyword>
<protein>
    <recommendedName>
        <fullName evidence="3">FAD:protein FMN transferase</fullName>
        <ecNumber evidence="2">2.7.1.180</ecNumber>
    </recommendedName>
    <alternativeName>
        <fullName evidence="9">Flavin transferase</fullName>
    </alternativeName>
</protein>
<evidence type="ECO:0000256" key="6">
    <source>
        <dbReference type="ARBA" id="ARBA00022723"/>
    </source>
</evidence>
<dbReference type="InterPro" id="IPR024932">
    <property type="entry name" value="ApbE"/>
</dbReference>
<sequence length="305" mass="32225">MSPTTTWRDWSCRVRVTLAAGSDADLEASARIVRDLMDDVAIAVSRFRDDSDLTRVNARAGALIPVSALTVQLVEVALDAARRTDGAVDPTVGGHLLDAGYTDDIDAVRSRPRRGVAVPGMAASWAAVAVHRDLRLVGIPVGLRLDLGATAKAWTADEAARRVHTRLGVPALVEIGGDLSVAGPVPQPWRIDVAEVAGDPAYRVEVTHGGLATSSVLARAWTSDRGPEHHVIDPRTSRPARGSVRTATVWAPTAVEANTWSTAAIVWGDSAEARLLEAGVDARLVDADGRSTLLGAWPADERVTA</sequence>
<keyword evidence="8" id="KW-0460">Magnesium</keyword>
<name>A0ABP8XW40_9ACTN</name>
<dbReference type="Proteomes" id="UP001499974">
    <property type="component" value="Unassembled WGS sequence"/>
</dbReference>
<reference evidence="12" key="1">
    <citation type="journal article" date="2019" name="Int. J. Syst. Evol. Microbiol.">
        <title>The Global Catalogue of Microorganisms (GCM) 10K type strain sequencing project: providing services to taxonomists for standard genome sequencing and annotation.</title>
        <authorList>
            <consortium name="The Broad Institute Genomics Platform"/>
            <consortium name="The Broad Institute Genome Sequencing Center for Infectious Disease"/>
            <person name="Wu L."/>
            <person name="Ma J."/>
        </authorList>
    </citation>
    <scope>NUCLEOTIDE SEQUENCE [LARGE SCALE GENOMIC DNA]</scope>
    <source>
        <strain evidence="12">JCM 18531</strain>
    </source>
</reference>
<evidence type="ECO:0000256" key="2">
    <source>
        <dbReference type="ARBA" id="ARBA00011955"/>
    </source>
</evidence>
<dbReference type="PANTHER" id="PTHR30040:SF2">
    <property type="entry name" value="FAD:PROTEIN FMN TRANSFERASE"/>
    <property type="match status" value="1"/>
</dbReference>
<evidence type="ECO:0000256" key="9">
    <source>
        <dbReference type="ARBA" id="ARBA00031306"/>
    </source>
</evidence>
<organism evidence="11 12">
    <name type="scientific">Nocardioides conyzicola</name>
    <dbReference type="NCBI Taxonomy" id="1651781"/>
    <lineage>
        <taxon>Bacteria</taxon>
        <taxon>Bacillati</taxon>
        <taxon>Actinomycetota</taxon>
        <taxon>Actinomycetes</taxon>
        <taxon>Propionibacteriales</taxon>
        <taxon>Nocardioidaceae</taxon>
        <taxon>Nocardioides</taxon>
    </lineage>
</organism>
<dbReference type="RefSeq" id="WP_345523143.1">
    <property type="nucleotide sequence ID" value="NZ_BAABKM010000003.1"/>
</dbReference>
<evidence type="ECO:0000256" key="5">
    <source>
        <dbReference type="ARBA" id="ARBA00022679"/>
    </source>
</evidence>
<keyword evidence="7" id="KW-0274">FAD</keyword>
<evidence type="ECO:0000256" key="1">
    <source>
        <dbReference type="ARBA" id="ARBA00001946"/>
    </source>
</evidence>
<dbReference type="GO" id="GO:0016740">
    <property type="term" value="F:transferase activity"/>
    <property type="evidence" value="ECO:0007669"/>
    <property type="project" value="UniProtKB-KW"/>
</dbReference>
<evidence type="ECO:0000256" key="3">
    <source>
        <dbReference type="ARBA" id="ARBA00016337"/>
    </source>
</evidence>
<keyword evidence="6" id="KW-0479">Metal-binding</keyword>
<evidence type="ECO:0000256" key="7">
    <source>
        <dbReference type="ARBA" id="ARBA00022827"/>
    </source>
</evidence>
<comment type="caution">
    <text evidence="11">The sequence shown here is derived from an EMBL/GenBank/DDBJ whole genome shotgun (WGS) entry which is preliminary data.</text>
</comment>
<evidence type="ECO:0000256" key="8">
    <source>
        <dbReference type="ARBA" id="ARBA00022842"/>
    </source>
</evidence>
<dbReference type="SUPFAM" id="SSF143631">
    <property type="entry name" value="ApbE-like"/>
    <property type="match status" value="1"/>
</dbReference>
<comment type="cofactor">
    <cofactor evidence="1">
        <name>Mg(2+)</name>
        <dbReference type="ChEBI" id="CHEBI:18420"/>
    </cofactor>
</comment>
<dbReference type="InterPro" id="IPR003374">
    <property type="entry name" value="ApbE-like_sf"/>
</dbReference>